<gene>
    <name evidence="2" type="ORF">TrLO_g9605</name>
</gene>
<feature type="region of interest" description="Disordered" evidence="1">
    <location>
        <begin position="339"/>
        <end position="362"/>
    </location>
</feature>
<feature type="region of interest" description="Disordered" evidence="1">
    <location>
        <begin position="1"/>
        <end position="85"/>
    </location>
</feature>
<proteinExistence type="predicted"/>
<organism evidence="2 3">
    <name type="scientific">Triparma laevis f. longispina</name>
    <dbReference type="NCBI Taxonomy" id="1714387"/>
    <lineage>
        <taxon>Eukaryota</taxon>
        <taxon>Sar</taxon>
        <taxon>Stramenopiles</taxon>
        <taxon>Ochrophyta</taxon>
        <taxon>Bolidophyceae</taxon>
        <taxon>Parmales</taxon>
        <taxon>Triparmaceae</taxon>
        <taxon>Triparma</taxon>
    </lineage>
</organism>
<sequence length="362" mass="39726">MNAAEIAGSQDAVTATTTKKRDRSLSYDESAAKKRRITSPAAAPGGGGIEGAIEKERDVYANDDDGLLESTPLDPSGPDFTDPNPENTLKLDRLVALARAKYPPTHVRRLMEFQLYDLNQRKSGHDAIVNHFLKNKADPRYEYLKIAQKNVSYEQHLSADKTLSESMSQKVLKSGFPVNSKADFIFPSTYSSDVFHKPPTSHQIDDDVILVICSLVKVHLHRLITASLPAMQARGGDKLKPEDLRAGMGGKGGTLGIAEMFRTREDVAVERNNERSEAVENKVGEERGVLDALQGLVGGEGGNEGEGEVDNPLLGPVEKDQEKVEEEIVCGELVAMEEEENEVVKEVKKAPPKAKKGKKRRR</sequence>
<feature type="compositionally biased region" description="Basic and acidic residues" evidence="1">
    <location>
        <begin position="23"/>
        <end position="32"/>
    </location>
</feature>
<keyword evidence="3" id="KW-1185">Reference proteome</keyword>
<reference evidence="3" key="1">
    <citation type="journal article" date="2023" name="Commun. Biol.">
        <title>Genome analysis of Parmales, the sister group of diatoms, reveals the evolutionary specialization of diatoms from phago-mixotrophs to photoautotrophs.</title>
        <authorList>
            <person name="Ban H."/>
            <person name="Sato S."/>
            <person name="Yoshikawa S."/>
            <person name="Yamada K."/>
            <person name="Nakamura Y."/>
            <person name="Ichinomiya M."/>
            <person name="Sato N."/>
            <person name="Blanc-Mathieu R."/>
            <person name="Endo H."/>
            <person name="Kuwata A."/>
            <person name="Ogata H."/>
        </authorList>
    </citation>
    <scope>NUCLEOTIDE SEQUENCE [LARGE SCALE GENOMIC DNA]</scope>
    <source>
        <strain evidence="3">NIES 3700</strain>
    </source>
</reference>
<evidence type="ECO:0000313" key="2">
    <source>
        <dbReference type="EMBL" id="GMH99794.1"/>
    </source>
</evidence>
<protein>
    <submittedName>
        <fullName evidence="2">Uncharacterized protein</fullName>
    </submittedName>
</protein>
<feature type="compositionally biased region" description="Basic residues" evidence="1">
    <location>
        <begin position="350"/>
        <end position="362"/>
    </location>
</feature>
<dbReference type="AlphaFoldDB" id="A0A9W7BZI3"/>
<evidence type="ECO:0000256" key="1">
    <source>
        <dbReference type="SAM" id="MobiDB-lite"/>
    </source>
</evidence>
<dbReference type="Proteomes" id="UP001165122">
    <property type="component" value="Unassembled WGS sequence"/>
</dbReference>
<comment type="caution">
    <text evidence="2">The sequence shown here is derived from an EMBL/GenBank/DDBJ whole genome shotgun (WGS) entry which is preliminary data.</text>
</comment>
<dbReference type="EMBL" id="BRXW01000015">
    <property type="protein sequence ID" value="GMH99794.1"/>
    <property type="molecule type" value="Genomic_DNA"/>
</dbReference>
<name>A0A9W7BZI3_9STRA</name>
<accession>A0A9W7BZI3</accession>
<dbReference type="OrthoDB" id="10494957at2759"/>
<feature type="region of interest" description="Disordered" evidence="1">
    <location>
        <begin position="296"/>
        <end position="322"/>
    </location>
</feature>
<evidence type="ECO:0000313" key="3">
    <source>
        <dbReference type="Proteomes" id="UP001165122"/>
    </source>
</evidence>